<gene>
    <name evidence="1" type="ORF">MYF79_20695</name>
</gene>
<dbReference type="Proteomes" id="UP000830198">
    <property type="component" value="Chromosome"/>
</dbReference>
<reference evidence="1 2" key="1">
    <citation type="submission" date="2022-04" db="EMBL/GenBank/DDBJ databases">
        <title>The arsenic-methylating capacity of Chitinophaga filiformis YT5 during chitin decomposition.</title>
        <authorList>
            <person name="Chen G."/>
            <person name="Liang Y."/>
        </authorList>
    </citation>
    <scope>NUCLEOTIDE SEQUENCE [LARGE SCALE GENOMIC DNA]</scope>
    <source>
        <strain evidence="1 2">YT5</strain>
    </source>
</reference>
<accession>A0ABY4HV74</accession>
<evidence type="ECO:0000313" key="2">
    <source>
        <dbReference type="Proteomes" id="UP000830198"/>
    </source>
</evidence>
<evidence type="ECO:0008006" key="3">
    <source>
        <dbReference type="Google" id="ProtNLM"/>
    </source>
</evidence>
<proteinExistence type="predicted"/>
<keyword evidence="2" id="KW-1185">Reference proteome</keyword>
<sequence>MERPQHIPAGAIFYEEDGNWKLGDKNADGHKIGLWTTWHPEGYRWITVEYGNGTPPYHVQRFHPDGTLGEEADWYGGSKFLGVSRHIKSDNPTNEPFPAGGADKAPNVWMAEFDYIEEGIYESQRYFDRNNNPVSSDGDPVPERPANVPLRAHFVSNMHSATAWVMGQVDIRIGAYIGEYFEWDLNGKPVITRIYDTTGKALEEHQYNNGLLSRSKVYNNQGLVSTYYHRNVNPPLMQSQTIYKNNDKERTYRYYDDKGKLLYSIRDEKLSDTHRRRYYNDKLVCEGIRTGEVGDAVMESKYYLEDGTLVIDFTSLGEGTGVWNRYDTRGQLVQQIHVSNHDDDYRLKHLDTFMPSLGDYDNERTQTDWDAILEKFEERYQRQLVERKLKSLPVPPALRAELDKVDWKEIDTAFGGGANLPSVINGMLSEDEAVVELSQGKIWMEIEHQNSVYESTYKVTEILAKMAPLYTHSQVIQLRLIQHIYEVLGLYYITDDQELYNEMLNAIAAVIPQLMQLANGDDAGQARKATYILVFTGKEDVEQYLVREWHNTAKSSSGRGYALYSLCYYYLLKRQSDKLIATLSAAFDGETNIFLRFIMSAYLVALTKDKAQDNWLTELLLRLADHQSIYHDFGDMVPYTRDGDVQRYIWEILSKAKPEVLEQNIGPVIDKLPTVDILSRITYFRVIFDVLFPEPAALREITPARRKALLVAADEVIKDPGFLNRKEVFDEFGIPHDAYALKQLAG</sequence>
<name>A0ABY4HV74_CHIFI</name>
<dbReference type="RefSeq" id="WP_247809692.1">
    <property type="nucleotide sequence ID" value="NZ_CP095855.1"/>
</dbReference>
<dbReference type="EMBL" id="CP095855">
    <property type="protein sequence ID" value="UPK67363.1"/>
    <property type="molecule type" value="Genomic_DNA"/>
</dbReference>
<organism evidence="1 2">
    <name type="scientific">Chitinophaga filiformis</name>
    <name type="common">Myxococcus filiformis</name>
    <name type="synonym">Flexibacter filiformis</name>
    <dbReference type="NCBI Taxonomy" id="104663"/>
    <lineage>
        <taxon>Bacteria</taxon>
        <taxon>Pseudomonadati</taxon>
        <taxon>Bacteroidota</taxon>
        <taxon>Chitinophagia</taxon>
        <taxon>Chitinophagales</taxon>
        <taxon>Chitinophagaceae</taxon>
        <taxon>Chitinophaga</taxon>
    </lineage>
</organism>
<evidence type="ECO:0000313" key="1">
    <source>
        <dbReference type="EMBL" id="UPK67363.1"/>
    </source>
</evidence>
<dbReference type="Gene3D" id="3.90.930.1">
    <property type="match status" value="1"/>
</dbReference>
<protein>
    <recommendedName>
        <fullName evidence="3">Antitoxin component YwqK of the YwqJK toxin-antitoxin module</fullName>
    </recommendedName>
</protein>